<feature type="compositionally biased region" description="Basic and acidic residues" evidence="1">
    <location>
        <begin position="1"/>
        <end position="21"/>
    </location>
</feature>
<name>A0A2I0JEQ3_PUNGR</name>
<keyword evidence="3" id="KW-1185">Reference proteome</keyword>
<evidence type="ECO:0000256" key="1">
    <source>
        <dbReference type="SAM" id="MobiDB-lite"/>
    </source>
</evidence>
<proteinExistence type="predicted"/>
<feature type="region of interest" description="Disordered" evidence="1">
    <location>
        <begin position="1"/>
        <end position="36"/>
    </location>
</feature>
<protein>
    <submittedName>
        <fullName evidence="2">Uncharacterized protein</fullName>
    </submittedName>
</protein>
<gene>
    <name evidence="2" type="ORF">CRG98_025462</name>
</gene>
<comment type="caution">
    <text evidence="2">The sequence shown here is derived from an EMBL/GenBank/DDBJ whole genome shotgun (WGS) entry which is preliminary data.</text>
</comment>
<accession>A0A2I0JEQ3</accession>
<dbReference type="Proteomes" id="UP000233551">
    <property type="component" value="Unassembled WGS sequence"/>
</dbReference>
<organism evidence="2 3">
    <name type="scientific">Punica granatum</name>
    <name type="common">Pomegranate</name>
    <dbReference type="NCBI Taxonomy" id="22663"/>
    <lineage>
        <taxon>Eukaryota</taxon>
        <taxon>Viridiplantae</taxon>
        <taxon>Streptophyta</taxon>
        <taxon>Embryophyta</taxon>
        <taxon>Tracheophyta</taxon>
        <taxon>Spermatophyta</taxon>
        <taxon>Magnoliopsida</taxon>
        <taxon>eudicotyledons</taxon>
        <taxon>Gunneridae</taxon>
        <taxon>Pentapetalae</taxon>
        <taxon>rosids</taxon>
        <taxon>malvids</taxon>
        <taxon>Myrtales</taxon>
        <taxon>Lythraceae</taxon>
        <taxon>Punica</taxon>
    </lineage>
</organism>
<reference evidence="2 3" key="1">
    <citation type="submission" date="2017-11" db="EMBL/GenBank/DDBJ databases">
        <title>De-novo sequencing of pomegranate (Punica granatum L.) genome.</title>
        <authorList>
            <person name="Akparov Z."/>
            <person name="Amiraslanov A."/>
            <person name="Hajiyeva S."/>
            <person name="Abbasov M."/>
            <person name="Kaur K."/>
            <person name="Hamwieh A."/>
            <person name="Solovyev V."/>
            <person name="Salamov A."/>
            <person name="Braich B."/>
            <person name="Kosarev P."/>
            <person name="Mahmoud A."/>
            <person name="Hajiyev E."/>
            <person name="Babayeva S."/>
            <person name="Izzatullayeva V."/>
            <person name="Mammadov A."/>
            <person name="Mammadov A."/>
            <person name="Sharifova S."/>
            <person name="Ojaghi J."/>
            <person name="Eynullazada K."/>
            <person name="Bayramov B."/>
            <person name="Abdulazimova A."/>
            <person name="Shahmuradov I."/>
        </authorList>
    </citation>
    <scope>NUCLEOTIDE SEQUENCE [LARGE SCALE GENOMIC DNA]</scope>
    <source>
        <strain evidence="3">cv. AG2017</strain>
        <tissue evidence="2">Leaf</tissue>
    </source>
</reference>
<dbReference type="EMBL" id="PGOL01001806">
    <property type="protein sequence ID" value="PKI54146.1"/>
    <property type="molecule type" value="Genomic_DNA"/>
</dbReference>
<sequence>MTKSRQEIEGETERARGKERSCLGGNQTNRERKREREGFKYYPENGGDELLHQVPSCFLTKLTKISVKFRDGICAHPNFVSSGNACARLNATRLGSVHLPGNARRTHMRRSRHLPFYDPKVEGQQVTRV</sequence>
<dbReference type="AlphaFoldDB" id="A0A2I0JEQ3"/>
<evidence type="ECO:0000313" key="3">
    <source>
        <dbReference type="Proteomes" id="UP000233551"/>
    </source>
</evidence>
<evidence type="ECO:0000313" key="2">
    <source>
        <dbReference type="EMBL" id="PKI54146.1"/>
    </source>
</evidence>